<evidence type="ECO:0000256" key="2">
    <source>
        <dbReference type="ARBA" id="ARBA00012438"/>
    </source>
</evidence>
<keyword evidence="6" id="KW-0418">Kinase</keyword>
<evidence type="ECO:0000259" key="5">
    <source>
        <dbReference type="PROSITE" id="PS50109"/>
    </source>
</evidence>
<feature type="transmembrane region" description="Helical" evidence="4">
    <location>
        <begin position="216"/>
        <end position="235"/>
    </location>
</feature>
<gene>
    <name evidence="6" type="ORF">DSM101010T_15650</name>
</gene>
<evidence type="ECO:0000313" key="6">
    <source>
        <dbReference type="EMBL" id="GFM33200.1"/>
    </source>
</evidence>
<dbReference type="SMART" id="SM00387">
    <property type="entry name" value="HATPase_c"/>
    <property type="match status" value="1"/>
</dbReference>
<accession>A0A7J0BHK8</accession>
<dbReference type="InterPro" id="IPR014265">
    <property type="entry name" value="XrtA/PrsK"/>
</dbReference>
<protein>
    <recommendedName>
        <fullName evidence="2">histidine kinase</fullName>
        <ecNumber evidence="2">2.7.13.3</ecNumber>
    </recommendedName>
</protein>
<feature type="transmembrane region" description="Helical" evidence="4">
    <location>
        <begin position="121"/>
        <end position="142"/>
    </location>
</feature>
<dbReference type="InterPro" id="IPR003594">
    <property type="entry name" value="HATPase_dom"/>
</dbReference>
<feature type="transmembrane region" description="Helical" evidence="4">
    <location>
        <begin position="85"/>
        <end position="109"/>
    </location>
</feature>
<dbReference type="Gene3D" id="1.10.287.130">
    <property type="match status" value="1"/>
</dbReference>
<dbReference type="GO" id="GO:0000155">
    <property type="term" value="F:phosphorelay sensor kinase activity"/>
    <property type="evidence" value="ECO:0007669"/>
    <property type="project" value="TreeGrafter"/>
</dbReference>
<dbReference type="SUPFAM" id="SSF55874">
    <property type="entry name" value="ATPase domain of HSP90 chaperone/DNA topoisomerase II/histidine kinase"/>
    <property type="match status" value="1"/>
</dbReference>
<evidence type="ECO:0000256" key="4">
    <source>
        <dbReference type="SAM" id="Phobius"/>
    </source>
</evidence>
<evidence type="ECO:0000313" key="7">
    <source>
        <dbReference type="Proteomes" id="UP000503840"/>
    </source>
</evidence>
<keyword evidence="4" id="KW-0472">Membrane</keyword>
<dbReference type="InterPro" id="IPR004358">
    <property type="entry name" value="Sig_transdc_His_kin-like_C"/>
</dbReference>
<comment type="caution">
    <text evidence="6">The sequence shown here is derived from an EMBL/GenBank/DDBJ whole genome shotgun (WGS) entry which is preliminary data.</text>
</comment>
<feature type="transmembrane region" description="Helical" evidence="4">
    <location>
        <begin position="12"/>
        <end position="34"/>
    </location>
</feature>
<keyword evidence="7" id="KW-1185">Reference proteome</keyword>
<feature type="domain" description="Histidine kinase" evidence="5">
    <location>
        <begin position="431"/>
        <end position="630"/>
    </location>
</feature>
<dbReference type="PRINTS" id="PR00344">
    <property type="entry name" value="BCTRLSENSOR"/>
</dbReference>
<dbReference type="Proteomes" id="UP000503840">
    <property type="component" value="Unassembled WGS sequence"/>
</dbReference>
<feature type="transmembrane region" description="Helical" evidence="4">
    <location>
        <begin position="148"/>
        <end position="167"/>
    </location>
</feature>
<dbReference type="Gene3D" id="3.30.565.10">
    <property type="entry name" value="Histidine kinase-like ATPase, C-terminal domain"/>
    <property type="match status" value="1"/>
</dbReference>
<feature type="transmembrane region" description="Helical" evidence="4">
    <location>
        <begin position="188"/>
        <end position="210"/>
    </location>
</feature>
<dbReference type="Pfam" id="PF02518">
    <property type="entry name" value="HATPase_c"/>
    <property type="match status" value="1"/>
</dbReference>
<dbReference type="InterPro" id="IPR005467">
    <property type="entry name" value="His_kinase_dom"/>
</dbReference>
<feature type="transmembrane region" description="Helical" evidence="4">
    <location>
        <begin position="46"/>
        <end position="65"/>
    </location>
</feature>
<comment type="catalytic activity">
    <reaction evidence="1">
        <text>ATP + protein L-histidine = ADP + protein N-phospho-L-histidine.</text>
        <dbReference type="EC" id="2.7.13.3"/>
    </reaction>
</comment>
<keyword evidence="6" id="KW-0808">Transferase</keyword>
<keyword evidence="4" id="KW-1133">Transmembrane helix</keyword>
<dbReference type="InterPro" id="IPR036890">
    <property type="entry name" value="HATPase_C_sf"/>
</dbReference>
<name>A0A7J0BHK8_9BACT</name>
<dbReference type="PROSITE" id="PS50109">
    <property type="entry name" value="HIS_KIN"/>
    <property type="match status" value="1"/>
</dbReference>
<dbReference type="PANTHER" id="PTHR43547">
    <property type="entry name" value="TWO-COMPONENT HISTIDINE KINASE"/>
    <property type="match status" value="1"/>
</dbReference>
<reference evidence="6 7" key="1">
    <citation type="submission" date="2020-05" db="EMBL/GenBank/DDBJ databases">
        <title>Draft genome sequence of Desulfovibrio sp. strain HN2T.</title>
        <authorList>
            <person name="Ueno A."/>
            <person name="Tamazawa S."/>
            <person name="Tamamura S."/>
            <person name="Murakami T."/>
            <person name="Kiyama T."/>
            <person name="Inomata H."/>
            <person name="Amano Y."/>
            <person name="Miyakawa K."/>
            <person name="Tamaki H."/>
            <person name="Naganuma T."/>
            <person name="Kaneko K."/>
        </authorList>
    </citation>
    <scope>NUCLEOTIDE SEQUENCE [LARGE SCALE GENOMIC DNA]</scope>
    <source>
        <strain evidence="6 7">HN2</strain>
    </source>
</reference>
<dbReference type="NCBIfam" id="TIGR02916">
    <property type="entry name" value="PEP_his_kin"/>
    <property type="match status" value="1"/>
</dbReference>
<dbReference type="AlphaFoldDB" id="A0A7J0BHK8"/>
<organism evidence="6 7">
    <name type="scientific">Desulfovibrio subterraneus</name>
    <dbReference type="NCBI Taxonomy" id="2718620"/>
    <lineage>
        <taxon>Bacteria</taxon>
        <taxon>Pseudomonadati</taxon>
        <taxon>Thermodesulfobacteriota</taxon>
        <taxon>Desulfovibrionia</taxon>
        <taxon>Desulfovibrionales</taxon>
        <taxon>Desulfovibrionaceae</taxon>
        <taxon>Desulfovibrio</taxon>
    </lineage>
</organism>
<evidence type="ECO:0000256" key="3">
    <source>
        <dbReference type="ARBA" id="ARBA00022553"/>
    </source>
</evidence>
<keyword evidence="4" id="KW-0812">Transmembrane</keyword>
<keyword evidence="3" id="KW-0597">Phosphoprotein</keyword>
<dbReference type="EMBL" id="BLVO01000013">
    <property type="protein sequence ID" value="GFM33200.1"/>
    <property type="molecule type" value="Genomic_DNA"/>
</dbReference>
<dbReference type="EC" id="2.7.13.3" evidence="2"/>
<proteinExistence type="predicted"/>
<dbReference type="PANTHER" id="PTHR43547:SF2">
    <property type="entry name" value="HYBRID SIGNAL TRANSDUCTION HISTIDINE KINASE C"/>
    <property type="match status" value="1"/>
</dbReference>
<evidence type="ECO:0000256" key="1">
    <source>
        <dbReference type="ARBA" id="ARBA00000085"/>
    </source>
</evidence>
<sequence>MISMPDLAGRLLHPVIILHALLCPAWLLFSYSYIREFSFASLKGRSGVFFYGSFIPCIVAVLNKPDAFFYSPDFRFDQALFLEPLSFFFYLQILLFFFIAVGNIEVSLMSAEHGVRWKVKYALLGAGTIIAVHVLFYSQALITRMINMDYLVLKSFGVIIGSMLFYYSEAVRNGSGVMLSGRKMARSAMSILAGVYLLGLGIVLEGYRYFGSSFSKYALISLFFCVALGSVIMLFSDRIRRKLRLQMHSLFFKEKYDYRKQWMELTKNMSEAKRTSDLLHIVLVHMCETFGFAGGGFLPADRADPCTLRTGVFHELPLFADIPREDCKALFAMGGEALPLESIEGRITPETYERFVLAEISMVLPVHAGTEPEGLLLFGRGIDSNEEHGPEDFQLLAVEAQQVGLTVRSFRHGEELAVAREMEAMGRVAALILHDLKNQVYPLSLMLGNAQEFMDNKEFQEDLLRTLRNIVNNMMKLIRQLTEVPDKTTLSKESVELTKLAESVAAMVPQATVVVRGGPEEVQGDKEQLEKVILNLFTNAIEAGGEPHIEVEVGRDGVSPFIRVSDKGGGIDETILREGLFTPFRTSKKRGMGIGLYHCRKIMDAHNGKVLVENRAGVGATFTLSFGSVPGQN</sequence>